<evidence type="ECO:0000313" key="4">
    <source>
        <dbReference type="EMBL" id="MBC5862560.1"/>
    </source>
</evidence>
<proteinExistence type="predicted"/>
<dbReference type="Pfam" id="PF18962">
    <property type="entry name" value="Por_Secre_tail"/>
    <property type="match status" value="1"/>
</dbReference>
<dbReference type="Proteomes" id="UP000621670">
    <property type="component" value="Unassembled WGS sequence"/>
</dbReference>
<reference evidence="4 5" key="1">
    <citation type="submission" date="2020-08" db="EMBL/GenBank/DDBJ databases">
        <title>Description of novel Flavobacterium F-400 isolate.</title>
        <authorList>
            <person name="Saticioglu I."/>
            <person name="Duman M."/>
            <person name="Altun S."/>
        </authorList>
    </citation>
    <scope>NUCLEOTIDE SEQUENCE [LARGE SCALE GENOMIC DNA]</scope>
    <source>
        <strain evidence="4 5">F-400</strain>
    </source>
</reference>
<evidence type="ECO:0000313" key="5">
    <source>
        <dbReference type="Proteomes" id="UP000621670"/>
    </source>
</evidence>
<evidence type="ECO:0000256" key="1">
    <source>
        <dbReference type="ARBA" id="ARBA00022729"/>
    </source>
</evidence>
<name>A0ABR7JDJ6_9FLAO</name>
<dbReference type="EMBL" id="JACRUM010000001">
    <property type="protein sequence ID" value="MBC5862560.1"/>
    <property type="molecule type" value="Genomic_DNA"/>
</dbReference>
<gene>
    <name evidence="4" type="ORF">H8R26_03930</name>
</gene>
<keyword evidence="5" id="KW-1185">Reference proteome</keyword>
<sequence>MKTKLLKRSAVLVMVLFQFHMYAQMYVSPNSFVFAKNQVVFVKNQVELNATTSNLYLRENAQLVQASTAGSANKGLGALSVFQEGTTNNFQFNYWCSPVGGASATAGNSPFGISQLKDVTGLISFNEPTILPMNNYNGQANPLSIAPYWIYKLIGTSNYASWITVGSASSINAGEGFTMKGTAGTNSTTVNGVQNNSGSKQRYDFRGKPNDGTIQIPIAASQFTLTGNPYPSAIDLSAFLTEQLKTTGIAYFWEHDKTVASHYIADYKGGYGAFSPAGGGAGVYVPATFYSYDGSGNPSTMIATGGMFNRRFSPVGQGFMIMGNVSGTVEMKNAYRVFVKEGAANNSQFEKVQPKKDKAVDPNVAFLSRVQSVSGFDYNKVSVAVTPQIRINALLNNQGIRQLALAFMPEATDGIDRAMDALSSSDSAAADMFIALNNAEYIINVTNFDLDKKIAVGFKNDKPANYKITVKDIMNLDAVEAVYLHDKVSDLYYDIKNNFHELDLPAGKNTTQFEITFRKNTTLGIDELKAESFIVYHNNSAKNVVIENPESLDLSYCGIYDIAGKLLFTKKDIGSNVKYEFPTNGLADGIYIVKLSTADNKTVGKKIIVKN</sequence>
<evidence type="ECO:0000256" key="2">
    <source>
        <dbReference type="SAM" id="SignalP"/>
    </source>
</evidence>
<keyword evidence="1 2" id="KW-0732">Signal</keyword>
<accession>A0ABR7JDJ6</accession>
<dbReference type="NCBIfam" id="TIGR04183">
    <property type="entry name" value="Por_Secre_tail"/>
    <property type="match status" value="1"/>
</dbReference>
<feature type="signal peptide" evidence="2">
    <location>
        <begin position="1"/>
        <end position="23"/>
    </location>
</feature>
<evidence type="ECO:0000259" key="3">
    <source>
        <dbReference type="Pfam" id="PF18962"/>
    </source>
</evidence>
<feature type="domain" description="Secretion system C-terminal sorting" evidence="3">
    <location>
        <begin position="541"/>
        <end position="609"/>
    </location>
</feature>
<protein>
    <submittedName>
        <fullName evidence="4">T9SS type A sorting domain-containing protein</fullName>
    </submittedName>
</protein>
<dbReference type="NCBIfam" id="NF033708">
    <property type="entry name" value="T9SS_Cterm_ChiA"/>
    <property type="match status" value="1"/>
</dbReference>
<dbReference type="InterPro" id="IPR026444">
    <property type="entry name" value="Secre_tail"/>
</dbReference>
<dbReference type="RefSeq" id="WP_166133461.1">
    <property type="nucleotide sequence ID" value="NZ_JAAOBY010000001.1"/>
</dbReference>
<comment type="caution">
    <text evidence="4">The sequence shown here is derived from an EMBL/GenBank/DDBJ whole genome shotgun (WGS) entry which is preliminary data.</text>
</comment>
<feature type="chain" id="PRO_5046860598" evidence="2">
    <location>
        <begin position="24"/>
        <end position="611"/>
    </location>
</feature>
<organism evidence="4 5">
    <name type="scientific">Flavobacterium turcicum</name>
    <dbReference type="NCBI Taxonomy" id="2764718"/>
    <lineage>
        <taxon>Bacteria</taxon>
        <taxon>Pseudomonadati</taxon>
        <taxon>Bacteroidota</taxon>
        <taxon>Flavobacteriia</taxon>
        <taxon>Flavobacteriales</taxon>
        <taxon>Flavobacteriaceae</taxon>
        <taxon>Flavobacterium</taxon>
    </lineage>
</organism>